<dbReference type="RefSeq" id="WP_207342245.1">
    <property type="nucleotide sequence ID" value="NZ_CP074405.1"/>
</dbReference>
<dbReference type="EMBL" id="CP074405">
    <property type="protein sequence ID" value="QVI60805.1"/>
    <property type="molecule type" value="Genomic_DNA"/>
</dbReference>
<feature type="compositionally biased region" description="Low complexity" evidence="1">
    <location>
        <begin position="1"/>
        <end position="13"/>
    </location>
</feature>
<gene>
    <name evidence="2" type="ORF">KG103_09535</name>
</gene>
<evidence type="ECO:0000313" key="2">
    <source>
        <dbReference type="EMBL" id="QVI60805.1"/>
    </source>
</evidence>
<name>A0ABX8D1N0_9CELL</name>
<feature type="region of interest" description="Disordered" evidence="1">
    <location>
        <begin position="1"/>
        <end position="21"/>
    </location>
</feature>
<accession>A0ABX8D1N0</accession>
<evidence type="ECO:0000313" key="3">
    <source>
        <dbReference type="Proteomes" id="UP000677804"/>
    </source>
</evidence>
<dbReference type="Proteomes" id="UP000677804">
    <property type="component" value="Chromosome"/>
</dbReference>
<protein>
    <recommendedName>
        <fullName evidence="4">PucR family transcriptional regulator</fullName>
    </recommendedName>
</protein>
<proteinExistence type="predicted"/>
<evidence type="ECO:0000256" key="1">
    <source>
        <dbReference type="SAM" id="MobiDB-lite"/>
    </source>
</evidence>
<reference evidence="2 3" key="1">
    <citation type="submission" date="2021-05" db="EMBL/GenBank/DDBJ databases">
        <title>Novel species in genus Cellulomonas.</title>
        <authorList>
            <person name="Zhang G."/>
        </authorList>
    </citation>
    <scope>NUCLEOTIDE SEQUENCE [LARGE SCALE GENOMIC DNA]</scope>
    <source>
        <strain evidence="3">zg-ZUI222</strain>
    </source>
</reference>
<keyword evidence="3" id="KW-1185">Reference proteome</keyword>
<evidence type="ECO:0008006" key="4">
    <source>
        <dbReference type="Google" id="ProtNLM"/>
    </source>
</evidence>
<sequence>MDTPDAAGWAAPGPDDDLPVLPAHPLRDVDDILAAMLSLVGPERAGPPALWLALLDADGTMLPVVLPLVGIPLHPDPAQVRQVVVALADILTHDAPDGSVAVAVVRAAGGDRGSLERAWEHALRTTTADHGVRLSAVVAIGEHRARVLGP</sequence>
<organism evidence="2 3">
    <name type="scientific">Cellulomonas wangleii</name>
    <dbReference type="NCBI Taxonomy" id="2816956"/>
    <lineage>
        <taxon>Bacteria</taxon>
        <taxon>Bacillati</taxon>
        <taxon>Actinomycetota</taxon>
        <taxon>Actinomycetes</taxon>
        <taxon>Micrococcales</taxon>
        <taxon>Cellulomonadaceae</taxon>
        <taxon>Cellulomonas</taxon>
    </lineage>
</organism>